<dbReference type="Pfam" id="PF00144">
    <property type="entry name" value="Beta-lactamase"/>
    <property type="match status" value="1"/>
</dbReference>
<dbReference type="InterPro" id="IPR050491">
    <property type="entry name" value="AmpC-like"/>
</dbReference>
<accession>A0A2S2DJ02</accession>
<dbReference type="AlphaFoldDB" id="A0A2S2DJ02"/>
<evidence type="ECO:0000313" key="4">
    <source>
        <dbReference type="Proteomes" id="UP000245820"/>
    </source>
</evidence>
<name>A0A2S2DJ02_9BURK</name>
<dbReference type="Gene3D" id="3.40.710.10">
    <property type="entry name" value="DD-peptidase/beta-lactamase superfamily"/>
    <property type="match status" value="1"/>
</dbReference>
<dbReference type="OrthoDB" id="9799367at2"/>
<dbReference type="Proteomes" id="UP000245820">
    <property type="component" value="Chromosome"/>
</dbReference>
<feature type="domain" description="Beta-lactamase-related" evidence="2">
    <location>
        <begin position="42"/>
        <end position="362"/>
    </location>
</feature>
<dbReference type="InterPro" id="IPR012338">
    <property type="entry name" value="Beta-lactam/transpept-like"/>
</dbReference>
<dbReference type="RefSeq" id="WP_109345697.1">
    <property type="nucleotide sequence ID" value="NZ_CP029343.1"/>
</dbReference>
<evidence type="ECO:0000259" key="2">
    <source>
        <dbReference type="Pfam" id="PF00144"/>
    </source>
</evidence>
<organism evidence="3 4">
    <name type="scientific">Massilia oculi</name>
    <dbReference type="NCBI Taxonomy" id="945844"/>
    <lineage>
        <taxon>Bacteria</taxon>
        <taxon>Pseudomonadati</taxon>
        <taxon>Pseudomonadota</taxon>
        <taxon>Betaproteobacteria</taxon>
        <taxon>Burkholderiales</taxon>
        <taxon>Oxalobacteraceae</taxon>
        <taxon>Telluria group</taxon>
        <taxon>Massilia</taxon>
    </lineage>
</organism>
<dbReference type="PANTHER" id="PTHR46825:SF9">
    <property type="entry name" value="BETA-LACTAMASE-RELATED DOMAIN-CONTAINING PROTEIN"/>
    <property type="match status" value="1"/>
</dbReference>
<proteinExistence type="predicted"/>
<sequence>MLKLSAVAVAVILLSNPVLAQAQQPATKASAAQPLASKLDALFKPQFKAGDPGATVIVVKDGKTVFRKAYGAADVAAKTPLTPGTVLRLGSITKQFTAVAILMLAEEGKLALNDPITRFFPDYPTQGKVITVEHLLTHTSGIVSYTGKSGYVATMGKDFTVAQMIDGFRNDPLEFEPGTQFRYNNSGYFLLGAIIERVSGTSYASFLERRIFTPLGMKDTAYEGVERSNAPRAVGYSAQEKGFAPAQPLSMSQPYAAGALVSTVDDLAKWDAAIASGKLLKPASWKMAFTPYKLNPEKSTGYGYGWSVGALQGAPVIEHGGGINGFRTHALRLPEQKIFVAVLSNADSGNANPEVLAKKAAALAMGKPFMELKEVKLDARAIDAFTGVYDIDGKEKRTFTSRDGKLMMARGDRSPAALTSYSKDGFFVPGTLARFEFGRDAQGKVSHVTVDNAGERTRNERIGDAPAEREAVKIDNAGFDARAGAYQLAPQFTITVSREGERYYAQATGQRRIEIFPASEDVFFSRDVNAELRFEKGADGAPVVVLHQDGQATPGTRLQ</sequence>
<keyword evidence="1" id="KW-0732">Signal</keyword>
<dbReference type="KEGG" id="mtim:DIR46_13545"/>
<evidence type="ECO:0000313" key="3">
    <source>
        <dbReference type="EMBL" id="AWL05355.1"/>
    </source>
</evidence>
<dbReference type="SUPFAM" id="SSF56601">
    <property type="entry name" value="beta-lactamase/transpeptidase-like"/>
    <property type="match status" value="1"/>
</dbReference>
<reference evidence="3 4" key="1">
    <citation type="submission" date="2018-05" db="EMBL/GenBank/DDBJ databases">
        <title>Complete genome sequence of Massilia oculi sp. nov. CCUG 43427T (=DSM 26321T), the type strain of M. oculi, and comparison with genome sequences of other Massilia strains.</title>
        <authorList>
            <person name="Zhu B."/>
        </authorList>
    </citation>
    <scope>NUCLEOTIDE SEQUENCE [LARGE SCALE GENOMIC DNA]</scope>
    <source>
        <strain evidence="3 4">CCUG 43427</strain>
    </source>
</reference>
<keyword evidence="4" id="KW-1185">Reference proteome</keyword>
<feature type="signal peptide" evidence="1">
    <location>
        <begin position="1"/>
        <end position="20"/>
    </location>
</feature>
<dbReference type="EMBL" id="CP029343">
    <property type="protein sequence ID" value="AWL05355.1"/>
    <property type="molecule type" value="Genomic_DNA"/>
</dbReference>
<evidence type="ECO:0000256" key="1">
    <source>
        <dbReference type="SAM" id="SignalP"/>
    </source>
</evidence>
<gene>
    <name evidence="3" type="ORF">DIR46_13545</name>
</gene>
<dbReference type="PANTHER" id="PTHR46825">
    <property type="entry name" value="D-ALANYL-D-ALANINE-CARBOXYPEPTIDASE/ENDOPEPTIDASE AMPH"/>
    <property type="match status" value="1"/>
</dbReference>
<dbReference type="InterPro" id="IPR001466">
    <property type="entry name" value="Beta-lactam-related"/>
</dbReference>
<protein>
    <recommendedName>
        <fullName evidence="2">Beta-lactamase-related domain-containing protein</fullName>
    </recommendedName>
</protein>
<feature type="chain" id="PRO_5015615909" description="Beta-lactamase-related domain-containing protein" evidence="1">
    <location>
        <begin position="21"/>
        <end position="559"/>
    </location>
</feature>